<dbReference type="PANTHER" id="PTHR13774">
    <property type="entry name" value="PHENAZINE BIOSYNTHESIS PROTEIN"/>
    <property type="match status" value="1"/>
</dbReference>
<dbReference type="AlphaFoldDB" id="A0A4Z0M793"/>
<accession>A0A4Z0M793</accession>
<dbReference type="Gene3D" id="3.10.310.10">
    <property type="entry name" value="Diaminopimelate Epimerase, Chain A, domain 1"/>
    <property type="match status" value="2"/>
</dbReference>
<dbReference type="InterPro" id="IPR003719">
    <property type="entry name" value="Phenazine_PhzF-like"/>
</dbReference>
<name>A0A4Z0M793_9GAMM</name>
<comment type="caution">
    <text evidence="4">The sequence shown here is derived from an EMBL/GenBank/DDBJ whole genome shotgun (WGS) entry which is preliminary data.</text>
</comment>
<evidence type="ECO:0000256" key="3">
    <source>
        <dbReference type="PIRSR" id="PIRSR016184-1"/>
    </source>
</evidence>
<evidence type="ECO:0000256" key="2">
    <source>
        <dbReference type="ARBA" id="ARBA00023235"/>
    </source>
</evidence>
<dbReference type="SUPFAM" id="SSF54506">
    <property type="entry name" value="Diaminopimelate epimerase-like"/>
    <property type="match status" value="1"/>
</dbReference>
<feature type="active site" evidence="3">
    <location>
        <position position="46"/>
    </location>
</feature>
<keyword evidence="2" id="KW-0413">Isomerase</keyword>
<keyword evidence="5" id="KW-1185">Reference proteome</keyword>
<dbReference type="OrthoDB" id="9788221at2"/>
<reference evidence="4 5" key="1">
    <citation type="submission" date="2019-04" db="EMBL/GenBank/DDBJ databases">
        <title>Taxonomy of novel Haliea sp. from mangrove soil of West Coast of India.</title>
        <authorList>
            <person name="Verma A."/>
            <person name="Kumar P."/>
            <person name="Krishnamurthi S."/>
        </authorList>
    </citation>
    <scope>NUCLEOTIDE SEQUENCE [LARGE SCALE GENOMIC DNA]</scope>
    <source>
        <strain evidence="4 5">SAOS-164</strain>
    </source>
</reference>
<sequence>MTNPLYVVDAFASGPFTGNPAAVMPLPGWLDDALMQAVAAQNNLAETAFLVPAGDDWELRWFTPAVEVPLCGHATLASAHVLFTHLGLAAPAVTFHTRSGRLRVAREGAALTLDFPPYALREVPADAAVTAALGASPREFLWVEGADKQLCVFDSQAEVAALSPDFPALLAATPRCVVATAPGDDCDFVSRFFGPQVGIDEDPVTGSAHCALVPYWAKRLGRDDLQARQISARGGNIDCVLRDGRVFLTGTARTYLCGEVDLAAEA</sequence>
<dbReference type="RefSeq" id="WP_135441326.1">
    <property type="nucleotide sequence ID" value="NZ_SRLE01000004.1"/>
</dbReference>
<dbReference type="PIRSF" id="PIRSF016184">
    <property type="entry name" value="PhzC_PhzF"/>
    <property type="match status" value="1"/>
</dbReference>
<dbReference type="Proteomes" id="UP000298050">
    <property type="component" value="Unassembled WGS sequence"/>
</dbReference>
<dbReference type="GO" id="GO:0005737">
    <property type="term" value="C:cytoplasm"/>
    <property type="evidence" value="ECO:0007669"/>
    <property type="project" value="TreeGrafter"/>
</dbReference>
<dbReference type="GO" id="GO:0016853">
    <property type="term" value="F:isomerase activity"/>
    <property type="evidence" value="ECO:0007669"/>
    <property type="project" value="UniProtKB-KW"/>
</dbReference>
<comment type="similarity">
    <text evidence="1">Belongs to the PhzF family.</text>
</comment>
<organism evidence="4 5">
    <name type="scientific">Mangrovimicrobium sediminis</name>
    <dbReference type="NCBI Taxonomy" id="2562682"/>
    <lineage>
        <taxon>Bacteria</taxon>
        <taxon>Pseudomonadati</taxon>
        <taxon>Pseudomonadota</taxon>
        <taxon>Gammaproteobacteria</taxon>
        <taxon>Cellvibrionales</taxon>
        <taxon>Halieaceae</taxon>
        <taxon>Mangrovimicrobium</taxon>
    </lineage>
</organism>
<proteinExistence type="inferred from homology"/>
<evidence type="ECO:0000313" key="4">
    <source>
        <dbReference type="EMBL" id="TGD75185.1"/>
    </source>
</evidence>
<dbReference type="Pfam" id="PF02567">
    <property type="entry name" value="PhzC-PhzF"/>
    <property type="match status" value="1"/>
</dbReference>
<evidence type="ECO:0000256" key="1">
    <source>
        <dbReference type="ARBA" id="ARBA00008270"/>
    </source>
</evidence>
<protein>
    <submittedName>
        <fullName evidence="4">PhzF family phenazine biosynthesis protein</fullName>
    </submittedName>
</protein>
<dbReference type="EMBL" id="SRLE01000004">
    <property type="protein sequence ID" value="TGD75185.1"/>
    <property type="molecule type" value="Genomic_DNA"/>
</dbReference>
<dbReference type="NCBIfam" id="TIGR00654">
    <property type="entry name" value="PhzF_family"/>
    <property type="match status" value="1"/>
</dbReference>
<evidence type="ECO:0000313" key="5">
    <source>
        <dbReference type="Proteomes" id="UP000298050"/>
    </source>
</evidence>
<dbReference type="PANTHER" id="PTHR13774:SF17">
    <property type="entry name" value="PHENAZINE BIOSYNTHESIS-LIKE DOMAIN-CONTAINING PROTEIN"/>
    <property type="match status" value="1"/>
</dbReference>
<gene>
    <name evidence="4" type="ORF">E4634_04055</name>
</gene>